<reference evidence="3" key="2">
    <citation type="submission" date="2006-01" db="EMBL/GenBank/DDBJ databases">
        <authorList>
            <person name="Genoscope"/>
        </authorList>
    </citation>
    <scope>NUCLEOTIDE SEQUENCE</scope>
</reference>
<keyword evidence="6" id="KW-1185">Reference proteome</keyword>
<dbReference type="SMART" id="SM01152">
    <property type="entry name" value="DUF167"/>
    <property type="match status" value="1"/>
</dbReference>
<reference evidence="4 7" key="5">
    <citation type="submission" date="2020-02" db="EMBL/GenBank/DDBJ databases">
        <title>Newly sequenced genome of strain CSTR1 showed variability in Candidatus Kuenenia stuttgartiensis genomes.</title>
        <authorList>
            <person name="Ding C."/>
            <person name="Adrian L."/>
        </authorList>
    </citation>
    <scope>NUCLEOTIDE SEQUENCE [LARGE SCALE GENOMIC DNA]</scope>
    <source>
        <strain evidence="4 7">CSTR1</strain>
    </source>
</reference>
<dbReference type="Proteomes" id="UP000501926">
    <property type="component" value="Chromosome"/>
</dbReference>
<dbReference type="OrthoDB" id="290224at2"/>
<dbReference type="Pfam" id="PF02594">
    <property type="entry name" value="DUF167"/>
    <property type="match status" value="1"/>
</dbReference>
<dbReference type="SUPFAM" id="SSF69786">
    <property type="entry name" value="YggU-like"/>
    <property type="match status" value="1"/>
</dbReference>
<name>Q1PZJ5_KUEST</name>
<dbReference type="EMBL" id="LT934425">
    <property type="protein sequence ID" value="SOH04013.1"/>
    <property type="molecule type" value="Genomic_DNA"/>
</dbReference>
<dbReference type="PANTHER" id="PTHR13420">
    <property type="entry name" value="UPF0235 PROTEIN C15ORF40"/>
    <property type="match status" value="1"/>
</dbReference>
<dbReference type="InterPro" id="IPR036591">
    <property type="entry name" value="YggU-like_sf"/>
</dbReference>
<dbReference type="AlphaFoldDB" id="Q1PZJ5"/>
<organism evidence="3">
    <name type="scientific">Kuenenia stuttgartiensis</name>
    <dbReference type="NCBI Taxonomy" id="174633"/>
    <lineage>
        <taxon>Bacteria</taxon>
        <taxon>Pseudomonadati</taxon>
        <taxon>Planctomycetota</taxon>
        <taxon>Candidatus Brocadiia</taxon>
        <taxon>Candidatus Brocadiales</taxon>
        <taxon>Candidatus Brocadiaceae</taxon>
        <taxon>Candidatus Kuenenia</taxon>
    </lineage>
</organism>
<accession>Q1PZJ5</accession>
<evidence type="ECO:0000313" key="6">
    <source>
        <dbReference type="Proteomes" id="UP000221734"/>
    </source>
</evidence>
<dbReference type="RefSeq" id="WP_099324763.1">
    <property type="nucleotide sequence ID" value="NZ_CP049055.1"/>
</dbReference>
<evidence type="ECO:0000256" key="1">
    <source>
        <dbReference type="ARBA" id="ARBA00010364"/>
    </source>
</evidence>
<dbReference type="GO" id="GO:0005737">
    <property type="term" value="C:cytoplasm"/>
    <property type="evidence" value="ECO:0007669"/>
    <property type="project" value="TreeGrafter"/>
</dbReference>
<proteinExistence type="inferred from homology"/>
<gene>
    <name evidence="3" type="primary">yggU</name>
    <name evidence="4" type="ORF">KsCSTR_07400</name>
    <name evidence="5" type="ORF">KSMBR1_1514</name>
    <name evidence="3" type="ORF">kustd1758</name>
</gene>
<evidence type="ECO:0000256" key="2">
    <source>
        <dbReference type="HAMAP-Rule" id="MF_00634"/>
    </source>
</evidence>
<evidence type="ECO:0000313" key="5">
    <source>
        <dbReference type="EMBL" id="SOH04013.1"/>
    </source>
</evidence>
<dbReference type="HAMAP" id="MF_00634">
    <property type="entry name" value="UPF0235"/>
    <property type="match status" value="1"/>
</dbReference>
<evidence type="ECO:0000313" key="7">
    <source>
        <dbReference type="Proteomes" id="UP000501926"/>
    </source>
</evidence>
<dbReference type="Gene3D" id="3.30.1200.10">
    <property type="entry name" value="YggU-like"/>
    <property type="match status" value="1"/>
</dbReference>
<dbReference type="PANTHER" id="PTHR13420:SF7">
    <property type="entry name" value="UPF0235 PROTEIN C15ORF40"/>
    <property type="match status" value="1"/>
</dbReference>
<dbReference type="KEGG" id="kst:KSMBR1_1514"/>
<comment type="similarity">
    <text evidence="1 2">Belongs to the UPF0235 family.</text>
</comment>
<evidence type="ECO:0000313" key="3">
    <source>
        <dbReference type="EMBL" id="CAJ72503.1"/>
    </source>
</evidence>
<evidence type="ECO:0000313" key="4">
    <source>
        <dbReference type="EMBL" id="QII10119.1"/>
    </source>
</evidence>
<reference evidence="3" key="1">
    <citation type="journal article" date="2006" name="Nature">
        <title>Deciphering the evolution and metabolism of an anammox bacterium from a community genome.</title>
        <authorList>
            <person name="Strous M."/>
            <person name="Pelletier E."/>
            <person name="Mangenot S."/>
            <person name="Rattei T."/>
            <person name="Lehner A."/>
            <person name="Taylor M.W."/>
            <person name="Horn M."/>
            <person name="Daims H."/>
            <person name="Bartol-Mavel D."/>
            <person name="Wincker P."/>
            <person name="Barbe V."/>
            <person name="Fonknechten N."/>
            <person name="Vallenet D."/>
            <person name="Segurens B."/>
            <person name="Schenowitz-Truong C."/>
            <person name="Medigue C."/>
            <person name="Collingro A."/>
            <person name="Snel B."/>
            <person name="Dutilh B.E."/>
            <person name="OpDenCamp H.J.M."/>
            <person name="vanDerDrift C."/>
            <person name="Cirpus I."/>
            <person name="vanDePas-Schoonen K.T."/>
            <person name="Harhangi H.R."/>
            <person name="vanNiftrik L."/>
            <person name="Schmid M."/>
            <person name="Keltjens J."/>
            <person name="vanDeVossenberg J."/>
            <person name="Kartal B."/>
            <person name="Meier H."/>
            <person name="Frishman D."/>
            <person name="Huynen M.A."/>
            <person name="Mewes H."/>
            <person name="Weissenbach J."/>
            <person name="Jetten M.S.M."/>
            <person name="Wagner M."/>
            <person name="LePaslier D."/>
        </authorList>
    </citation>
    <scope>NUCLEOTIDE SEQUENCE</scope>
</reference>
<dbReference type="NCBIfam" id="TIGR00251">
    <property type="entry name" value="DUF167 family protein"/>
    <property type="match status" value="1"/>
</dbReference>
<reference evidence="5" key="4">
    <citation type="submission" date="2017-10" db="EMBL/GenBank/DDBJ databases">
        <authorList>
            <person name="Banno H."/>
            <person name="Chua N.-H."/>
        </authorList>
    </citation>
    <scope>NUCLEOTIDE SEQUENCE [LARGE SCALE GENOMIC DNA]</scope>
    <source>
        <strain evidence="5">Kuenenia_mbr1_ru-nijmegen</strain>
    </source>
</reference>
<dbReference type="Proteomes" id="UP000221734">
    <property type="component" value="Chromosome Kuenenia_stuttgartiensis_MBR1"/>
</dbReference>
<reference evidence="6" key="3">
    <citation type="submission" date="2017-10" db="EMBL/GenBank/DDBJ databases">
        <authorList>
            <person name="Frank J."/>
        </authorList>
    </citation>
    <scope>NUCLEOTIDE SEQUENCE [LARGE SCALE GENOMIC DNA]</scope>
</reference>
<sequence>MLDIIATNTGIIVFVKVQAGSGKDRIVGNLGGRLKLAVSAAPEKGKANKAVVELLAETFHINSSSIHIISGKTSRDKKIMIEGVTPESINTLLNFNL</sequence>
<dbReference type="EMBL" id="CT573072">
    <property type="protein sequence ID" value="CAJ72503.1"/>
    <property type="molecule type" value="Genomic_DNA"/>
</dbReference>
<dbReference type="InterPro" id="IPR003746">
    <property type="entry name" value="DUF167"/>
</dbReference>
<dbReference type="EMBL" id="CP049055">
    <property type="protein sequence ID" value="QII10119.1"/>
    <property type="molecule type" value="Genomic_DNA"/>
</dbReference>
<protein>
    <recommendedName>
        <fullName evidence="2">UPF0235 protein KsCSTR_07400</fullName>
    </recommendedName>
</protein>